<proteinExistence type="predicted"/>
<dbReference type="SMART" id="SM00234">
    <property type="entry name" value="START"/>
    <property type="match status" value="1"/>
</dbReference>
<organism evidence="7 8">
    <name type="scientific">Taxus chinensis</name>
    <name type="common">Chinese yew</name>
    <name type="synonym">Taxus wallichiana var. chinensis</name>
    <dbReference type="NCBI Taxonomy" id="29808"/>
    <lineage>
        <taxon>Eukaryota</taxon>
        <taxon>Viridiplantae</taxon>
        <taxon>Streptophyta</taxon>
        <taxon>Embryophyta</taxon>
        <taxon>Tracheophyta</taxon>
        <taxon>Spermatophyta</taxon>
        <taxon>Pinopsida</taxon>
        <taxon>Pinidae</taxon>
        <taxon>Conifers II</taxon>
        <taxon>Cupressales</taxon>
        <taxon>Taxaceae</taxon>
        <taxon>Taxus</taxon>
    </lineage>
</organism>
<keyword evidence="2" id="KW-0238">DNA-binding</keyword>
<feature type="non-terminal residue" evidence="7">
    <location>
        <position position="510"/>
    </location>
</feature>
<accession>A0AA38FPZ7</accession>
<dbReference type="EMBL" id="JAHRHJ020000007">
    <property type="protein sequence ID" value="KAH9307223.1"/>
    <property type="molecule type" value="Genomic_DNA"/>
</dbReference>
<dbReference type="PANTHER" id="PTHR45654">
    <property type="entry name" value="HOMEOBOX-LEUCINE ZIPPER PROTEIN MERISTEM L1"/>
    <property type="match status" value="1"/>
</dbReference>
<dbReference type="OMA" id="IMANSNV"/>
<evidence type="ECO:0000256" key="2">
    <source>
        <dbReference type="ARBA" id="ARBA00023125"/>
    </source>
</evidence>
<dbReference type="GO" id="GO:0003677">
    <property type="term" value="F:DNA binding"/>
    <property type="evidence" value="ECO:0007669"/>
    <property type="project" value="UniProtKB-KW"/>
</dbReference>
<dbReference type="PROSITE" id="PS50848">
    <property type="entry name" value="START"/>
    <property type="match status" value="1"/>
</dbReference>
<comment type="caution">
    <text evidence="7">The sequence shown here is derived from an EMBL/GenBank/DDBJ whole genome shotgun (WGS) entry which is preliminary data.</text>
</comment>
<dbReference type="Pfam" id="PF25797">
    <property type="entry name" value="PDF2_C"/>
    <property type="match status" value="1"/>
</dbReference>
<sequence length="510" mass="56501">FNSNLGRSELAFGFIAEIIMEGILMNIDKSMAAEVALEAMDQFMKMARNREEIFWLQGHDNRESLNYKEYMKQFGIGPRLLDYKTDATRETAKVFMKSLSLVETLMNMNQWTEMFCCLVSRAITIDVISSGVSGTLNGALLLMYAELQVLSPLVSTREVYFLRFCKQHEEGVWAVVDVTVDSLTESPSFSLPKCRKRPSGCLIQDMPNGYSKVTWVEHWEYDDSEIHGLYRSVIGSGMAFGAQRWLATLQRQSERLATVLANPHLQNMGSIVAGTVNGCRSLLKLAERMTNSFCSIVNASTMQRWSEVSGLKDSGVRVATRKRIDDPGEPPAVVLSAATSVWLPVSSDRLFEFLRDERFRNEWDILSSGGPVQEMAYIATGQDPGNSVSLLKVQSNTLILQESCKDSSGFLVVYSPVDNSAANEVMNGKDSSYVSLLPSGFSILPDGPETESEFELHIENGNVGGALLTVIIQVLVSTNNPPKARLTVESVKTVNNLISHTVHKIKSALS</sequence>
<dbReference type="CDD" id="cd08875">
    <property type="entry name" value="START_ArGLABRA2_like"/>
    <property type="match status" value="1"/>
</dbReference>
<dbReference type="GO" id="GO:0008289">
    <property type="term" value="F:lipid binding"/>
    <property type="evidence" value="ECO:0007669"/>
    <property type="project" value="InterPro"/>
</dbReference>
<evidence type="ECO:0000256" key="1">
    <source>
        <dbReference type="ARBA" id="ARBA00023015"/>
    </source>
</evidence>
<dbReference type="Proteomes" id="UP000824469">
    <property type="component" value="Unassembled WGS sequence"/>
</dbReference>
<dbReference type="Gene3D" id="3.30.530.20">
    <property type="match status" value="1"/>
</dbReference>
<evidence type="ECO:0000313" key="7">
    <source>
        <dbReference type="EMBL" id="KAH9307223.1"/>
    </source>
</evidence>
<keyword evidence="3" id="KW-0371">Homeobox</keyword>
<dbReference type="InterPro" id="IPR023393">
    <property type="entry name" value="START-like_dom_sf"/>
</dbReference>
<feature type="domain" description="START" evidence="6">
    <location>
        <begin position="25"/>
        <end position="258"/>
    </location>
</feature>
<dbReference type="InterPro" id="IPR042160">
    <property type="entry name" value="HD-Zip_IV"/>
</dbReference>
<keyword evidence="8" id="KW-1185">Reference proteome</keyword>
<dbReference type="InterPro" id="IPR002913">
    <property type="entry name" value="START_lipid-bd_dom"/>
</dbReference>
<evidence type="ECO:0000256" key="3">
    <source>
        <dbReference type="ARBA" id="ARBA00023155"/>
    </source>
</evidence>
<dbReference type="InterPro" id="IPR057993">
    <property type="entry name" value="HD-Zip_IV_C"/>
</dbReference>
<dbReference type="AlphaFoldDB" id="A0AA38FPZ7"/>
<protein>
    <recommendedName>
        <fullName evidence="6">START domain-containing protein</fullName>
    </recommendedName>
</protein>
<name>A0AA38FPZ7_TAXCH</name>
<dbReference type="Pfam" id="PF01852">
    <property type="entry name" value="START"/>
    <property type="match status" value="1"/>
</dbReference>
<keyword evidence="4" id="KW-0804">Transcription</keyword>
<evidence type="ECO:0000256" key="5">
    <source>
        <dbReference type="ARBA" id="ARBA00023242"/>
    </source>
</evidence>
<keyword evidence="5" id="KW-0539">Nucleus</keyword>
<keyword evidence="1" id="KW-0805">Transcription regulation</keyword>
<evidence type="ECO:0000313" key="8">
    <source>
        <dbReference type="Proteomes" id="UP000824469"/>
    </source>
</evidence>
<dbReference type="SUPFAM" id="SSF55961">
    <property type="entry name" value="Bet v1-like"/>
    <property type="match status" value="2"/>
</dbReference>
<reference evidence="7 8" key="1">
    <citation type="journal article" date="2021" name="Nat. Plants">
        <title>The Taxus genome provides insights into paclitaxel biosynthesis.</title>
        <authorList>
            <person name="Xiong X."/>
            <person name="Gou J."/>
            <person name="Liao Q."/>
            <person name="Li Y."/>
            <person name="Zhou Q."/>
            <person name="Bi G."/>
            <person name="Li C."/>
            <person name="Du R."/>
            <person name="Wang X."/>
            <person name="Sun T."/>
            <person name="Guo L."/>
            <person name="Liang H."/>
            <person name="Lu P."/>
            <person name="Wu Y."/>
            <person name="Zhang Z."/>
            <person name="Ro D.K."/>
            <person name="Shang Y."/>
            <person name="Huang S."/>
            <person name="Yan J."/>
        </authorList>
    </citation>
    <scope>NUCLEOTIDE SEQUENCE [LARGE SCALE GENOMIC DNA]</scope>
    <source>
        <strain evidence="7">Ta-2019</strain>
    </source>
</reference>
<gene>
    <name evidence="7" type="ORF">KI387_035134</name>
</gene>
<dbReference type="PANTHER" id="PTHR45654:SF77">
    <property type="entry name" value="HOMEOBOX-LEUCINE ZIPPER PROTEIN MERISTEM L1"/>
    <property type="match status" value="1"/>
</dbReference>
<evidence type="ECO:0000259" key="6">
    <source>
        <dbReference type="PROSITE" id="PS50848"/>
    </source>
</evidence>
<evidence type="ECO:0000256" key="4">
    <source>
        <dbReference type="ARBA" id="ARBA00023163"/>
    </source>
</evidence>